<dbReference type="Proteomes" id="UP001652741">
    <property type="component" value="Chromosome ssa06"/>
</dbReference>
<keyword evidence="3" id="KW-0732">Signal</keyword>
<comment type="similarity">
    <text evidence="2">Belongs to the mesothelin family.</text>
</comment>
<evidence type="ECO:0000256" key="4">
    <source>
        <dbReference type="ARBA" id="ARBA00022889"/>
    </source>
</evidence>
<reference evidence="8" key="1">
    <citation type="submission" date="2025-08" db="UniProtKB">
        <authorList>
            <consortium name="RefSeq"/>
        </authorList>
    </citation>
    <scope>IDENTIFICATION</scope>
</reference>
<keyword evidence="5" id="KW-0472">Membrane</keyword>
<comment type="subcellular location">
    <subcellularLocation>
        <location evidence="1">Membrane</location>
    </subcellularLocation>
</comment>
<dbReference type="GeneID" id="106607344"/>
<keyword evidence="7" id="KW-1185">Reference proteome</keyword>
<evidence type="ECO:0000313" key="8">
    <source>
        <dbReference type="RefSeq" id="XP_014059706.2"/>
    </source>
</evidence>
<evidence type="ECO:0000256" key="3">
    <source>
        <dbReference type="ARBA" id="ARBA00022729"/>
    </source>
</evidence>
<proteinExistence type="inferred from homology"/>
<name>A0A1S3S5U3_SALSA</name>
<dbReference type="STRING" id="8030.ENSSSAP00000060159"/>
<dbReference type="GO" id="GO:0016020">
    <property type="term" value="C:membrane"/>
    <property type="evidence" value="ECO:0007669"/>
    <property type="project" value="UniProtKB-SubCell"/>
</dbReference>
<dbReference type="PANTHER" id="PTHR23412:SF6">
    <property type="entry name" value="MESOTHELIN"/>
    <property type="match status" value="1"/>
</dbReference>
<dbReference type="Pfam" id="PF06060">
    <property type="entry name" value="Mesothelin"/>
    <property type="match status" value="1"/>
</dbReference>
<dbReference type="Bgee" id="ENSSSAG00000055736">
    <property type="expression patterns" value="Expressed in pharyngeal gill and 12 other cell types or tissues"/>
</dbReference>
<gene>
    <name evidence="8" type="primary">mslna</name>
</gene>
<dbReference type="InterPro" id="IPR010335">
    <property type="entry name" value="Mesothelin"/>
</dbReference>
<accession>A0A1S3S5U3</accession>
<protein>
    <submittedName>
        <fullName evidence="8">Uncharacterized protein mslna isoform X1</fullName>
    </submittedName>
</protein>
<evidence type="ECO:0000256" key="6">
    <source>
        <dbReference type="ARBA" id="ARBA00023180"/>
    </source>
</evidence>
<dbReference type="RefSeq" id="XP_014059706.2">
    <property type="nucleotide sequence ID" value="XM_014204231.2"/>
</dbReference>
<keyword evidence="6" id="KW-0325">Glycoprotein</keyword>
<evidence type="ECO:0000256" key="2">
    <source>
        <dbReference type="ARBA" id="ARBA00011016"/>
    </source>
</evidence>
<evidence type="ECO:0000256" key="5">
    <source>
        <dbReference type="ARBA" id="ARBA00023136"/>
    </source>
</evidence>
<dbReference type="PaxDb" id="8030-ENSSSAP00000060159"/>
<dbReference type="GO" id="GO:0007160">
    <property type="term" value="P:cell-matrix adhesion"/>
    <property type="evidence" value="ECO:0007669"/>
    <property type="project" value="TreeGrafter"/>
</dbReference>
<evidence type="ECO:0000256" key="1">
    <source>
        <dbReference type="ARBA" id="ARBA00004370"/>
    </source>
</evidence>
<evidence type="ECO:0000313" key="7">
    <source>
        <dbReference type="Proteomes" id="UP001652741"/>
    </source>
</evidence>
<organism evidence="7 8">
    <name type="scientific">Salmo salar</name>
    <name type="common">Atlantic salmon</name>
    <dbReference type="NCBI Taxonomy" id="8030"/>
    <lineage>
        <taxon>Eukaryota</taxon>
        <taxon>Metazoa</taxon>
        <taxon>Chordata</taxon>
        <taxon>Craniata</taxon>
        <taxon>Vertebrata</taxon>
        <taxon>Euteleostomi</taxon>
        <taxon>Actinopterygii</taxon>
        <taxon>Neopterygii</taxon>
        <taxon>Teleostei</taxon>
        <taxon>Protacanthopterygii</taxon>
        <taxon>Salmoniformes</taxon>
        <taxon>Salmonidae</taxon>
        <taxon>Salmoninae</taxon>
        <taxon>Salmo</taxon>
    </lineage>
</organism>
<dbReference type="PANTHER" id="PTHR23412">
    <property type="entry name" value="STEREOCILIN RELATED"/>
    <property type="match status" value="1"/>
</dbReference>
<dbReference type="GO" id="GO:0009986">
    <property type="term" value="C:cell surface"/>
    <property type="evidence" value="ECO:0007669"/>
    <property type="project" value="TreeGrafter"/>
</dbReference>
<dbReference type="KEGG" id="sasa:106607344"/>
<sequence length="2270" mass="253069">MSPLIHSRSVVPHIVSQLGQFLDEPMTCGAKMRHHGYCLALTLAVLGSGFFTVGSAQCITLCDGGNSTHGNSTGGMCNRTEGSCAPFSNATFDSFLSCAGLRRINNTQEHIDRLKEVMDVAFQFYSDSTSLSRDLQPILELINGLSFNASKPRFHDVNFTRVWFQLKLRPRLASVTESLLACLSTSDLTCQTYQALVNELDMNILSMDPQRQRIVYTSFMRRFLERNDTAGCLVHGNSSEQWLMRNFGSFSTLVDYEDFFALNIHFSGLSVLALLSPEQKAELVLHPRNGDLDIGTISLVFQSLLGPLINNAYLNQSMYNATMMSNMTAGNATGPHELDRTLNDFLSFLRPLGSFITTLVGSIQARNVSSERQHVLAQAVVNWILGELAGHISPNFTLTNETIPSQTPSLSNFNITSLKDWFQHVVLPALNRFQLNNQTQIPHNLTAVFNQVFSLNPPMGSNSSMYSMVGPMDVCHIGNNDDMCSVSHAAENLAVVLRCVPHSNLSLTGENLKLLVTELSKTLTGPQTMMNGSLSWPNRTDLFGQLSTDGFSAENLGDENFIRFWFLIRLRPLLPSVSEEYLSCLSTRDFSCQAYQALVMGLSDHISSMDEMRQKLVYTRFIHPFLSQHRYSDMMGCPSNGSLDSIKRYFGSFSIFAPLQHFFDLHRNFSALEALPALSPKQIAELVLMPHTPPPQRDDIINRVFDHLHNDTRLRDFLHDLQMLIRGANLECESFTSIFNRLDRAATSAPSDLGPVIRDTQDSVMDAAPPGCNVVPFKSGCSMTPPVNESHICAGVNTTNLENCIAGTNMTHMLCNFTIQHYACLPQRTQLKPEQLSEILQCKLSGNMTYPKKMWKLFFTKYSAILDEALHRFSNMSYQPSSPSISLVLDVFGEVVVDQFSQHDLRSPNHTRKWFLTNLRPFLLQASREFLSCLSTKNFTCGTYQILVEALGRQPANPNPANSAMDRQRQLLIYTDFIEPFLKRNDTEDPNCVNNSNNSTDWLKKYFGLFVGFAPLEELKRLHGNFSVVDVLPMLSPRQLGEVASTPGQLRNPGDVHMILIHVLPRDLGEFFDIVSPAVEGLHLPVDVRQVLLQQVFDNANLSDPSIKDPEVLVWLGQRLRPLLPNLTEEHVAPLFNIVRHRDCNISQKTVALLNSILPSLSNGTQAAVQHQIMMSLRESTPLRCYRNNSFFMFLRQSFLNFTFPKLTNFLSLIPPHRESELLNTMHPSELGTFLRKPEVVDNKTKLCTIFRNYKKTPEFLETENLPDDVKRPVLPCVWPLALATDDKAEVDRWFDNRLSNYLKFLNRDLLQSSDTLNASCLPFRRLVSLLGFNLTFNGSAITQDDAYNTIKTYLNTGSSAAPKCYSPTDPNLNSTAWFLNYIGVFITFVTIEDFNTFGSESTLQLFAVNPVNIELFNFAGAPQNLTKRFTELIFLQNSNFLAQTLPPHLQCFVPASAYSKLNESESVVVLGNLKQSCTNVDSEISSALASNIQIVSLGSITALGPQVTSLTTGQITKAPPSVILQSLSTLSSVSGWNFGQSLSIIQILITQNFQISNSNSLINLGSLVGGLPTQTLTAIPAQQVLTTSANPTFVTNMLTAPTIVQQIYVNKIIAINMKPTELIVNVPDEMATEIPRNLLNFPTTGNQTLTALNINKKKWKPQQAVLFFDTVVNGLNNPDDLSEYVLQGFTCSRVQTFTKTKIQRLIGACRRRAGRRKVVLKETQLTCMWNNIKGESPQDFDNYPSDMLLYYSYTNIQQTNCRSYFIETGRADFSVLSSTLDGRKVDLLNNAKKCLNIKGTQLSRDNVEVLGNMACTLDENYIQSSDSYILEKLKNCNDFSDQQITAMETVICSGNTTYGNPSTWTEKTLEQLDILPLYLTENFWKHISTRNKSTFLKKFMKRLRANKTMKRKLKKLFKECTMSLRSKRSTVNACPDSLGNITQVTISNDAFPFGYETTTFNHCLSAQVVMDNLASLTEKVDDDDMQKVILEKLHQAYPKGLSDQQVQVLGSVSRVASMEQINKWNITTVDTLAALMDNGNGEWDSAKAKVIVTKFLSAGNSLGASELNSIGGPNLCALDLSVLQGIRNDSLRDADALEITSCSSAHKKAFFAVAEIAFPINFVQTRATADQLTSYQLIQTYLGGANITYIRSLSRVNISMDINTFIGLDSAVVQALSVSEVSGLLGSNLNDLKTFENNTVVQNWVSKQLQSELDKLGIGLTGGRVDSNTTPMIINTATTITNTTSGQSRGTYPAPLLFLFGLLFIAVQM</sequence>
<dbReference type="InterPro" id="IPR026664">
    <property type="entry name" value="Stereocilin-rel"/>
</dbReference>
<keyword evidence="4" id="KW-0130">Cell adhesion</keyword>